<dbReference type="OrthoDB" id="5401902at2759"/>
<feature type="compositionally biased region" description="Basic and acidic residues" evidence="1">
    <location>
        <begin position="995"/>
        <end position="1004"/>
    </location>
</feature>
<evidence type="ECO:0000313" key="2">
    <source>
        <dbReference type="EMBL" id="PSS22035.1"/>
    </source>
</evidence>
<feature type="compositionally biased region" description="Polar residues" evidence="1">
    <location>
        <begin position="511"/>
        <end position="521"/>
    </location>
</feature>
<feature type="region of interest" description="Disordered" evidence="1">
    <location>
        <begin position="722"/>
        <end position="822"/>
    </location>
</feature>
<name>A0A2T3B5J9_AMORE</name>
<feature type="compositionally biased region" description="Low complexity" evidence="1">
    <location>
        <begin position="776"/>
        <end position="787"/>
    </location>
</feature>
<evidence type="ECO:0000313" key="3">
    <source>
        <dbReference type="Proteomes" id="UP000241818"/>
    </source>
</evidence>
<feature type="region of interest" description="Disordered" evidence="1">
    <location>
        <begin position="112"/>
        <end position="136"/>
    </location>
</feature>
<dbReference type="GeneID" id="36573501"/>
<reference evidence="2 3" key="1">
    <citation type="journal article" date="2018" name="New Phytol.">
        <title>Comparative genomics and transcriptomics depict ericoid mycorrhizal fungi as versatile saprotrophs and plant mutualists.</title>
        <authorList>
            <person name="Martino E."/>
            <person name="Morin E."/>
            <person name="Grelet G.A."/>
            <person name="Kuo A."/>
            <person name="Kohler A."/>
            <person name="Daghino S."/>
            <person name="Barry K.W."/>
            <person name="Cichocki N."/>
            <person name="Clum A."/>
            <person name="Dockter R.B."/>
            <person name="Hainaut M."/>
            <person name="Kuo R.C."/>
            <person name="LaButti K."/>
            <person name="Lindahl B.D."/>
            <person name="Lindquist E.A."/>
            <person name="Lipzen A."/>
            <person name="Khouja H.R."/>
            <person name="Magnuson J."/>
            <person name="Murat C."/>
            <person name="Ohm R.A."/>
            <person name="Singer S.W."/>
            <person name="Spatafora J.W."/>
            <person name="Wang M."/>
            <person name="Veneault-Fourrey C."/>
            <person name="Henrissat B."/>
            <person name="Grigoriev I.V."/>
            <person name="Martin F.M."/>
            <person name="Perotto S."/>
        </authorList>
    </citation>
    <scope>NUCLEOTIDE SEQUENCE [LARGE SCALE GENOMIC DNA]</scope>
    <source>
        <strain evidence="2 3">ATCC 22711</strain>
    </source>
</reference>
<dbReference type="Proteomes" id="UP000241818">
    <property type="component" value="Unassembled WGS sequence"/>
</dbReference>
<proteinExistence type="predicted"/>
<evidence type="ECO:0000256" key="1">
    <source>
        <dbReference type="SAM" id="MobiDB-lite"/>
    </source>
</evidence>
<dbReference type="InParanoid" id="A0A2T3B5J9"/>
<feature type="region of interest" description="Disordered" evidence="1">
    <location>
        <begin position="243"/>
        <end position="281"/>
    </location>
</feature>
<dbReference type="STRING" id="857342.A0A2T3B5J9"/>
<keyword evidence="3" id="KW-1185">Reference proteome</keyword>
<sequence>MASSMSDFNARRYSADELLRMKSELPVVSCVVAKLNKHPDIAAILRIPEEAFNDPERYFCKSESLIDVTNRRKVAHPNKSHGSGGLSEETEDQAISAADLNRDSLHIQWNLRPRDRSDRSSQPHPAPSGTTAQQSENFQRFYRAVVSPTHVRVTAGGRIVPNTRATAPPQFEWNGEKLMFEPRKIFPEIELTGLQPPPSLHSTSFPTGFPQLFPAGFMPSYNYNPQISSALAAMAAQNLGVLSGNDQNSSQNSHPPALNGESGAGPSSPAQPIKISPPSQFDHSKPFMFNGHVVYPVPPGHQPPPHALPFPFGMIGNPNLAHGTLAPPPGGLYLPQLPMPMGHPPSSLMVPPLGQPPALPIPNSTQSPLLENAPLPAPYLPIPGIVSVSELTKLQIQGFRNHLKFLDNQIANNKHQIDENYMENQRSEVTATIAKMEAMLEIQLAHERKQNIGPFFNSTMEPAFDSQPAKNSASGDIRQMGEKSSGVTSSVLAKDGSVVGKTSPLPLDKTVAQSSTVQTTKAEGVPDIDGTSESKPSNRPGPVTKSRLTAAAAMAPPFQPRTQAMVAANSFARPAPNSAANRAPLDSQTYTEGRITDWSHPTYPTTTTGTGHATLSRAHTIHDPSIYTQHDGLPVSFQRFHTIHGQHAAFNSSIVPGTSPVPYLVGTLPQGVQASEARASDLLYPRPLTDEEIRARYLYWGKAPRSAYGSLPKFDGKDFYPPSPVKETIRPASDSPANKSDANRHSTPAPLDFEKLFTVPEQSGYKTPPSRPKHGAPTVTATPTRAPLENINIDFRPPSRRPSGHKYEASTVPGSSADHHDSQDAALKLAMQAAMDQKANVTQADDFSNLFLEPGVPGYKSPTPPRPAASQFGLNSSKEDAMHATPKEDSAFQLVMQPAGDKKTNVTQDDDFSNLFLEPGVPGYKSPTPPRLGASQFRLGSSKGEEMPITPEDTRSNVDKEDEDDETGTLDSWGAPTHYAQWRSTELVTPVQLKKGADSKESTIEIRPTQTAKNESPKHADKTGFIDYTASSSSSEQHNLFLHNMLRNTAQIAMAAPALGTVSSATAQGYLPQYRGSAAASLAPAMFHSPGRDGEHQTSKVEQPTSSIDGIVPLIASNFLPENRPLNRDRSPVRPSTDTLGTEVYKRYLSRKVDGDKKVIEQGWNANTTATGPVMGSDW</sequence>
<dbReference type="EMBL" id="KZ679009">
    <property type="protein sequence ID" value="PSS22035.1"/>
    <property type="molecule type" value="Genomic_DNA"/>
</dbReference>
<feature type="compositionally biased region" description="Polar residues" evidence="1">
    <location>
        <begin position="244"/>
        <end position="254"/>
    </location>
</feature>
<feature type="region of interest" description="Disordered" evidence="1">
    <location>
        <begin position="462"/>
        <end position="544"/>
    </location>
</feature>
<accession>A0A2T3B5J9</accession>
<feature type="compositionally biased region" description="Basic and acidic residues" evidence="1">
    <location>
        <begin position="112"/>
        <end position="121"/>
    </location>
</feature>
<organism evidence="2 3">
    <name type="scientific">Amorphotheca resinae ATCC 22711</name>
    <dbReference type="NCBI Taxonomy" id="857342"/>
    <lineage>
        <taxon>Eukaryota</taxon>
        <taxon>Fungi</taxon>
        <taxon>Dikarya</taxon>
        <taxon>Ascomycota</taxon>
        <taxon>Pezizomycotina</taxon>
        <taxon>Leotiomycetes</taxon>
        <taxon>Helotiales</taxon>
        <taxon>Amorphothecaceae</taxon>
        <taxon>Amorphotheca</taxon>
    </lineage>
</organism>
<feature type="region of interest" description="Disordered" evidence="1">
    <location>
        <begin position="913"/>
        <end position="975"/>
    </location>
</feature>
<feature type="region of interest" description="Disordered" evidence="1">
    <location>
        <begin position="995"/>
        <end position="1023"/>
    </location>
</feature>
<protein>
    <submittedName>
        <fullName evidence="2">Uncharacterized protein</fullName>
    </submittedName>
</protein>
<dbReference type="AlphaFoldDB" id="A0A2T3B5J9"/>
<dbReference type="RefSeq" id="XP_024722190.1">
    <property type="nucleotide sequence ID" value="XM_024865420.1"/>
</dbReference>
<gene>
    <name evidence="2" type="ORF">M430DRAFT_26563</name>
</gene>